<dbReference type="PANTHER" id="PTHR35510">
    <property type="entry name" value="DBH-LIKE MONOOXYGENASE"/>
    <property type="match status" value="1"/>
</dbReference>
<dbReference type="Proteomes" id="UP000029121">
    <property type="component" value="Unassembled WGS sequence"/>
</dbReference>
<name>R0GFT1_9BRAS</name>
<dbReference type="OrthoDB" id="1937743at2759"/>
<dbReference type="EMBL" id="KB870811">
    <property type="protein sequence ID" value="EOA15604.1"/>
    <property type="molecule type" value="Genomic_DNA"/>
</dbReference>
<reference evidence="2" key="1">
    <citation type="journal article" date="2013" name="Nat. Genet.">
        <title>The Capsella rubella genome and the genomic consequences of rapid mating system evolution.</title>
        <authorList>
            <person name="Slotte T."/>
            <person name="Hazzouri K.M."/>
            <person name="Agren J.A."/>
            <person name="Koenig D."/>
            <person name="Maumus F."/>
            <person name="Guo Y.L."/>
            <person name="Steige K."/>
            <person name="Platts A.E."/>
            <person name="Escobar J.S."/>
            <person name="Newman L.K."/>
            <person name="Wang W."/>
            <person name="Mandakova T."/>
            <person name="Vello E."/>
            <person name="Smith L.M."/>
            <person name="Henz S.R."/>
            <person name="Steffen J."/>
            <person name="Takuno S."/>
            <person name="Brandvain Y."/>
            <person name="Coop G."/>
            <person name="Andolfatto P."/>
            <person name="Hu T.T."/>
            <person name="Blanchette M."/>
            <person name="Clark R.M."/>
            <person name="Quesneville H."/>
            <person name="Nordborg M."/>
            <person name="Gaut B.S."/>
            <person name="Lysak M.A."/>
            <person name="Jenkins J."/>
            <person name="Grimwood J."/>
            <person name="Chapman J."/>
            <person name="Prochnik S."/>
            <person name="Shu S."/>
            <person name="Rokhsar D."/>
            <person name="Schmutz J."/>
            <person name="Weigel D."/>
            <person name="Wright S.I."/>
        </authorList>
    </citation>
    <scope>NUCLEOTIDE SEQUENCE [LARGE SCALE GENOMIC DNA]</scope>
    <source>
        <strain evidence="2">cv. Monte Gargano</strain>
    </source>
</reference>
<organism evidence="1 2">
    <name type="scientific">Capsella rubella</name>
    <dbReference type="NCBI Taxonomy" id="81985"/>
    <lineage>
        <taxon>Eukaryota</taxon>
        <taxon>Viridiplantae</taxon>
        <taxon>Streptophyta</taxon>
        <taxon>Embryophyta</taxon>
        <taxon>Tracheophyta</taxon>
        <taxon>Spermatophyta</taxon>
        <taxon>Magnoliopsida</taxon>
        <taxon>eudicotyledons</taxon>
        <taxon>Gunneridae</taxon>
        <taxon>Pentapetalae</taxon>
        <taxon>rosids</taxon>
        <taxon>malvids</taxon>
        <taxon>Brassicales</taxon>
        <taxon>Brassicaceae</taxon>
        <taxon>Camelineae</taxon>
        <taxon>Capsella</taxon>
    </lineage>
</organism>
<evidence type="ECO:0000313" key="2">
    <source>
        <dbReference type="Proteomes" id="UP000029121"/>
    </source>
</evidence>
<dbReference type="STRING" id="81985.R0GFT1"/>
<protein>
    <submittedName>
        <fullName evidence="1">Uncharacterized protein</fullName>
    </submittedName>
</protein>
<dbReference type="eggNOG" id="ENOG502S071">
    <property type="taxonomic scope" value="Eukaryota"/>
</dbReference>
<gene>
    <name evidence="1" type="ORF">CARUB_v10005671mg</name>
</gene>
<evidence type="ECO:0000313" key="1">
    <source>
        <dbReference type="EMBL" id="EOA15604.1"/>
    </source>
</evidence>
<sequence length="226" mass="25984">MEENERLSMKRKDIDRVNDDFSDFSLSSPARKIRRLDVDLPPIMEEEETDLPMQETAVEEIEVSPVNDERAIVLFKPRHCHQTCSGNLFVDRDLISGFKNRFLRDASRADDDLYEDQRSNKCQAVVCWNPSQTPYSQSVGTFQQPRTLEITELDETGEDAVMDDAASEIDEDSGNTSLSFPQPAQQQLHQEPTYGFGLHQWQQQQNCMIPQLPQVSTTPTPITWFR</sequence>
<dbReference type="AlphaFoldDB" id="R0GFT1"/>
<accession>R0GFT1</accession>
<dbReference type="KEGG" id="crb:17879103"/>
<proteinExistence type="predicted"/>
<keyword evidence="2" id="KW-1185">Reference proteome</keyword>
<dbReference type="PANTHER" id="PTHR35510:SF1">
    <property type="entry name" value="DBH-LIKE MONOOXYGENASE"/>
    <property type="match status" value="1"/>
</dbReference>